<evidence type="ECO:0000313" key="7">
    <source>
        <dbReference type="EMBL" id="RBP41040.1"/>
    </source>
</evidence>
<dbReference type="InterPro" id="IPR036388">
    <property type="entry name" value="WH-like_DNA-bd_sf"/>
</dbReference>
<reference evidence="7 8" key="1">
    <citation type="submission" date="2018-06" db="EMBL/GenBank/DDBJ databases">
        <title>Genomic Encyclopedia of Type Strains, Phase IV (KMG-IV): sequencing the most valuable type-strain genomes for metagenomic binning, comparative biology and taxonomic classification.</title>
        <authorList>
            <person name="Goeker M."/>
        </authorList>
    </citation>
    <scope>NUCLEOTIDE SEQUENCE [LARGE SCALE GENOMIC DNA]</scope>
    <source>
        <strain evidence="7 8">DSM 25520</strain>
    </source>
</reference>
<gene>
    <name evidence="7" type="ORF">DFR37_103386</name>
</gene>
<dbReference type="SUPFAM" id="SSF46785">
    <property type="entry name" value="Winged helix' DNA-binding domain"/>
    <property type="match status" value="1"/>
</dbReference>
<dbReference type="GO" id="GO:2000142">
    <property type="term" value="P:regulation of DNA-templated transcription initiation"/>
    <property type="evidence" value="ECO:0007669"/>
    <property type="project" value="TreeGrafter"/>
</dbReference>
<protein>
    <submittedName>
        <fullName evidence="7">LysR family transcriptional regulator</fullName>
    </submittedName>
</protein>
<dbReference type="AlphaFoldDB" id="A0A366HEZ7"/>
<accession>A0A366HEZ7</accession>
<dbReference type="CDD" id="cd08433">
    <property type="entry name" value="PBP2_Nac"/>
    <property type="match status" value="1"/>
</dbReference>
<comment type="caution">
    <text evidence="7">The sequence shown here is derived from an EMBL/GenBank/DDBJ whole genome shotgun (WGS) entry which is preliminary data.</text>
</comment>
<dbReference type="Pfam" id="PF00126">
    <property type="entry name" value="HTH_1"/>
    <property type="match status" value="1"/>
</dbReference>
<evidence type="ECO:0000313" key="8">
    <source>
        <dbReference type="Proteomes" id="UP000253628"/>
    </source>
</evidence>
<keyword evidence="3" id="KW-0238">DNA-binding</keyword>
<keyword evidence="5" id="KW-0804">Transcription</keyword>
<dbReference type="OrthoDB" id="8587114at2"/>
<dbReference type="PRINTS" id="PR00039">
    <property type="entry name" value="HTHLYSR"/>
</dbReference>
<dbReference type="InterPro" id="IPR000847">
    <property type="entry name" value="LysR_HTH_N"/>
</dbReference>
<evidence type="ECO:0000256" key="5">
    <source>
        <dbReference type="ARBA" id="ARBA00023163"/>
    </source>
</evidence>
<dbReference type="Gene3D" id="1.10.10.10">
    <property type="entry name" value="Winged helix-like DNA-binding domain superfamily/Winged helix DNA-binding domain"/>
    <property type="match status" value="1"/>
</dbReference>
<dbReference type="InterPro" id="IPR036390">
    <property type="entry name" value="WH_DNA-bd_sf"/>
</dbReference>
<evidence type="ECO:0000256" key="1">
    <source>
        <dbReference type="ARBA" id="ARBA00009437"/>
    </source>
</evidence>
<dbReference type="PROSITE" id="PS50931">
    <property type="entry name" value="HTH_LYSR"/>
    <property type="match status" value="1"/>
</dbReference>
<dbReference type="FunFam" id="1.10.10.10:FF:000001">
    <property type="entry name" value="LysR family transcriptional regulator"/>
    <property type="match status" value="1"/>
</dbReference>
<dbReference type="Pfam" id="PF03466">
    <property type="entry name" value="LysR_substrate"/>
    <property type="match status" value="1"/>
</dbReference>
<name>A0A366HEZ7_9BURK</name>
<keyword evidence="2" id="KW-0805">Transcription regulation</keyword>
<evidence type="ECO:0000259" key="6">
    <source>
        <dbReference type="PROSITE" id="PS50931"/>
    </source>
</evidence>
<sequence length="308" mass="33810">MDLKQLKYFSHVAELGSFTRAAAVLLVAQPTLSREVRQLEVELRQTLLVRNGRGVAVTDAGKRLLAHSLGILQQVERAKQELAETKGEPVGSISVGIPPSVGRLLTVPLVTQFRQRFPKASLRIIEGMSAHIVEWLSTGRLDMGLIYDPIPNPEIDMSSLVQDQLYLIGPRPPGGDANETHAEVSLAELPDYPLIIPSRPHAVRMHVETQMAHAGLKMNVAWEVDGIPSILDLVQQHFGYAILPLMAIRGHASTDSFFARPIGTPKLASVLALATSSRRLLTPLSHQIEDLLRELAQTHLQPLQPAHV</sequence>
<keyword evidence="8" id="KW-1185">Reference proteome</keyword>
<dbReference type="GO" id="GO:0003700">
    <property type="term" value="F:DNA-binding transcription factor activity"/>
    <property type="evidence" value="ECO:0007669"/>
    <property type="project" value="InterPro"/>
</dbReference>
<dbReference type="InterPro" id="IPR005119">
    <property type="entry name" value="LysR_subst-bd"/>
</dbReference>
<dbReference type="PANTHER" id="PTHR30293:SF0">
    <property type="entry name" value="NITROGEN ASSIMILATION REGULATORY PROTEIN NAC"/>
    <property type="match status" value="1"/>
</dbReference>
<feature type="domain" description="HTH lysR-type" evidence="6">
    <location>
        <begin position="1"/>
        <end position="58"/>
    </location>
</feature>
<dbReference type="Gene3D" id="3.40.190.290">
    <property type="match status" value="1"/>
</dbReference>
<dbReference type="SUPFAM" id="SSF53850">
    <property type="entry name" value="Periplasmic binding protein-like II"/>
    <property type="match status" value="1"/>
</dbReference>
<dbReference type="PANTHER" id="PTHR30293">
    <property type="entry name" value="TRANSCRIPTIONAL REGULATORY PROTEIN NAC-RELATED"/>
    <property type="match status" value="1"/>
</dbReference>
<dbReference type="RefSeq" id="WP_113932779.1">
    <property type="nucleotide sequence ID" value="NZ_JACCEU010000004.1"/>
</dbReference>
<evidence type="ECO:0000256" key="4">
    <source>
        <dbReference type="ARBA" id="ARBA00023159"/>
    </source>
</evidence>
<keyword evidence="4" id="KW-0010">Activator</keyword>
<evidence type="ECO:0000256" key="3">
    <source>
        <dbReference type="ARBA" id="ARBA00023125"/>
    </source>
</evidence>
<dbReference type="GO" id="GO:0003677">
    <property type="term" value="F:DNA binding"/>
    <property type="evidence" value="ECO:0007669"/>
    <property type="project" value="UniProtKB-KW"/>
</dbReference>
<evidence type="ECO:0000256" key="2">
    <source>
        <dbReference type="ARBA" id="ARBA00023015"/>
    </source>
</evidence>
<dbReference type="Proteomes" id="UP000253628">
    <property type="component" value="Unassembled WGS sequence"/>
</dbReference>
<dbReference type="EMBL" id="QNRQ01000003">
    <property type="protein sequence ID" value="RBP41040.1"/>
    <property type="molecule type" value="Genomic_DNA"/>
</dbReference>
<proteinExistence type="inferred from homology"/>
<organism evidence="7 8">
    <name type="scientific">Eoetvoesiella caeni</name>
    <dbReference type="NCBI Taxonomy" id="645616"/>
    <lineage>
        <taxon>Bacteria</taxon>
        <taxon>Pseudomonadati</taxon>
        <taxon>Pseudomonadota</taxon>
        <taxon>Betaproteobacteria</taxon>
        <taxon>Burkholderiales</taxon>
        <taxon>Alcaligenaceae</taxon>
        <taxon>Eoetvoesiella</taxon>
    </lineage>
</organism>
<comment type="similarity">
    <text evidence="1">Belongs to the LysR transcriptional regulatory family.</text>
</comment>